<evidence type="ECO:0000313" key="18">
    <source>
        <dbReference type="Proteomes" id="UP000502248"/>
    </source>
</evidence>
<keyword evidence="12" id="KW-0902">Two-component regulatory system</keyword>
<dbReference type="PROSITE" id="PS50109">
    <property type="entry name" value="HIS_KIN"/>
    <property type="match status" value="1"/>
</dbReference>
<dbReference type="InterPro" id="IPR010559">
    <property type="entry name" value="Sig_transdc_His_kin_internal"/>
</dbReference>
<name>A0A7Z2VRP6_9BACL</name>
<dbReference type="Gene3D" id="3.30.450.20">
    <property type="entry name" value="PAS domain"/>
    <property type="match status" value="2"/>
</dbReference>
<dbReference type="RefSeq" id="WP_169283932.1">
    <property type="nucleotide sequence ID" value="NZ_CP051680.1"/>
</dbReference>
<feature type="transmembrane region" description="Helical" evidence="14">
    <location>
        <begin position="312"/>
        <end position="335"/>
    </location>
</feature>
<feature type="transmembrane region" description="Helical" evidence="14">
    <location>
        <begin position="21"/>
        <end position="43"/>
    </location>
</feature>
<dbReference type="PROSITE" id="PS50885">
    <property type="entry name" value="HAMP"/>
    <property type="match status" value="1"/>
</dbReference>
<dbReference type="Pfam" id="PF00672">
    <property type="entry name" value="HAMP"/>
    <property type="match status" value="1"/>
</dbReference>
<feature type="domain" description="Histidine kinase" evidence="15">
    <location>
        <begin position="493"/>
        <end position="607"/>
    </location>
</feature>
<keyword evidence="11 14" id="KW-1133">Transmembrane helix</keyword>
<evidence type="ECO:0000256" key="12">
    <source>
        <dbReference type="ARBA" id="ARBA00023012"/>
    </source>
</evidence>
<dbReference type="InterPro" id="IPR036890">
    <property type="entry name" value="HATPase_C_sf"/>
</dbReference>
<evidence type="ECO:0000256" key="6">
    <source>
        <dbReference type="ARBA" id="ARBA00022679"/>
    </source>
</evidence>
<proteinExistence type="predicted"/>
<reference evidence="17 18" key="1">
    <citation type="submission" date="2020-04" db="EMBL/GenBank/DDBJ databases">
        <title>Genome sequencing of novel species.</title>
        <authorList>
            <person name="Heo J."/>
            <person name="Kim S.-J."/>
            <person name="Kim J.-S."/>
            <person name="Hong S.-B."/>
            <person name="Kwon S.-W."/>
        </authorList>
    </citation>
    <scope>NUCLEOTIDE SEQUENCE [LARGE SCALE GENOMIC DNA]</scope>
    <source>
        <strain evidence="17 18">MFER-1</strain>
    </source>
</reference>
<dbReference type="GO" id="GO:0005524">
    <property type="term" value="F:ATP binding"/>
    <property type="evidence" value="ECO:0007669"/>
    <property type="project" value="UniProtKB-KW"/>
</dbReference>
<dbReference type="SUPFAM" id="SSF55874">
    <property type="entry name" value="ATPase domain of HSP90 chaperone/DNA topoisomerase II/histidine kinase"/>
    <property type="match status" value="1"/>
</dbReference>
<keyword evidence="18" id="KW-1185">Reference proteome</keyword>
<evidence type="ECO:0000259" key="16">
    <source>
        <dbReference type="PROSITE" id="PS50885"/>
    </source>
</evidence>
<dbReference type="Pfam" id="PF02518">
    <property type="entry name" value="HATPase_c"/>
    <property type="match status" value="1"/>
</dbReference>
<keyword evidence="5" id="KW-0597">Phosphoprotein</keyword>
<dbReference type="PANTHER" id="PTHR34220:SF11">
    <property type="entry name" value="SENSOR PROTEIN KINASE HPTS"/>
    <property type="match status" value="1"/>
</dbReference>
<keyword evidence="7 14" id="KW-0812">Transmembrane</keyword>
<dbReference type="InterPro" id="IPR005467">
    <property type="entry name" value="His_kinase_dom"/>
</dbReference>
<dbReference type="CDD" id="cd06225">
    <property type="entry name" value="HAMP"/>
    <property type="match status" value="1"/>
</dbReference>
<evidence type="ECO:0000256" key="14">
    <source>
        <dbReference type="SAM" id="Phobius"/>
    </source>
</evidence>
<dbReference type="GO" id="GO:0000155">
    <property type="term" value="F:phosphorelay sensor kinase activity"/>
    <property type="evidence" value="ECO:0007669"/>
    <property type="project" value="InterPro"/>
</dbReference>
<keyword evidence="6" id="KW-0808">Transferase</keyword>
<dbReference type="InterPro" id="IPR003594">
    <property type="entry name" value="HATPase_dom"/>
</dbReference>
<evidence type="ECO:0000256" key="1">
    <source>
        <dbReference type="ARBA" id="ARBA00000085"/>
    </source>
</evidence>
<evidence type="ECO:0000256" key="3">
    <source>
        <dbReference type="ARBA" id="ARBA00012438"/>
    </source>
</evidence>
<protein>
    <recommendedName>
        <fullName evidence="3">histidine kinase</fullName>
        <ecNumber evidence="3">2.7.13.3</ecNumber>
    </recommendedName>
</protein>
<evidence type="ECO:0000256" key="11">
    <source>
        <dbReference type="ARBA" id="ARBA00022989"/>
    </source>
</evidence>
<dbReference type="KEGG" id="cheb:HH215_33890"/>
<evidence type="ECO:0000256" key="7">
    <source>
        <dbReference type="ARBA" id="ARBA00022692"/>
    </source>
</evidence>
<evidence type="ECO:0000256" key="9">
    <source>
        <dbReference type="ARBA" id="ARBA00022777"/>
    </source>
</evidence>
<accession>A0A7Z2VRP6</accession>
<evidence type="ECO:0000313" key="17">
    <source>
        <dbReference type="EMBL" id="QJD87690.1"/>
    </source>
</evidence>
<organism evidence="17 18">
    <name type="scientific">Cohnella herbarum</name>
    <dbReference type="NCBI Taxonomy" id="2728023"/>
    <lineage>
        <taxon>Bacteria</taxon>
        <taxon>Bacillati</taxon>
        <taxon>Bacillota</taxon>
        <taxon>Bacilli</taxon>
        <taxon>Bacillales</taxon>
        <taxon>Paenibacillaceae</taxon>
        <taxon>Cohnella</taxon>
    </lineage>
</organism>
<dbReference type="EC" id="2.7.13.3" evidence="3"/>
<keyword evidence="10" id="KW-0067">ATP-binding</keyword>
<evidence type="ECO:0000256" key="13">
    <source>
        <dbReference type="ARBA" id="ARBA00023136"/>
    </source>
</evidence>
<keyword evidence="13 14" id="KW-0472">Membrane</keyword>
<keyword evidence="9 17" id="KW-0418">Kinase</keyword>
<dbReference type="GO" id="GO:0005886">
    <property type="term" value="C:plasma membrane"/>
    <property type="evidence" value="ECO:0007669"/>
    <property type="project" value="UniProtKB-SubCell"/>
</dbReference>
<dbReference type="SMART" id="SM00387">
    <property type="entry name" value="HATPase_c"/>
    <property type="match status" value="1"/>
</dbReference>
<dbReference type="SUPFAM" id="SSF158472">
    <property type="entry name" value="HAMP domain-like"/>
    <property type="match status" value="1"/>
</dbReference>
<evidence type="ECO:0000256" key="10">
    <source>
        <dbReference type="ARBA" id="ARBA00022840"/>
    </source>
</evidence>
<evidence type="ECO:0000256" key="8">
    <source>
        <dbReference type="ARBA" id="ARBA00022741"/>
    </source>
</evidence>
<keyword evidence="8" id="KW-0547">Nucleotide-binding</keyword>
<dbReference type="SMART" id="SM00304">
    <property type="entry name" value="HAMP"/>
    <property type="match status" value="1"/>
</dbReference>
<dbReference type="Pfam" id="PF06580">
    <property type="entry name" value="His_kinase"/>
    <property type="match status" value="1"/>
</dbReference>
<sequence>MIPKIVHSLLNRALNKKSIQFQMFFTFMIITLIPIVIVGYITFRVSSATIAQEVKNSNEQLMEEIVSNYELYFHNIEIDANKFASQMVNNNIRLNEKVYFFDTFIVENIMEINDYLHSTFEATGNFLSIRVFSDNGHFISSAFNKETYEVYSYNSEADLIWRNAMLNNREDKLIFDVHPINREGLMSLVASKPVINPFSGKRMGYISFDKELESFASLFQPFEKRDGSTIQLISKEGKILYHTDRAQIGKIASPAWLAKTTASLTSTGEEDLETVDRDNMVLTSMMPNKDAYMVSSVPLSIINSQVDSIRNITISIMLLSILLVFGLSFVLSLYISRPIKQLSKAMQQVERGRLTTNIPISESNLETWLLSKSFESMLGRIKQLVKTQYEMELHKKDAELKALMMQINPHFLYNTLEVISGIADYERVTQISDITQSLSKMLRYNIDLKSEEVRIAEEIDNCNNFFLILKSRFEDKLQVEQDIDREALPFKILKITLQPLIENAVKHGVEKKLGQATVRLDVRKEKDEIVIRIVDNGTGFDPEALEEFERFKHQSDTTFYEPAGGRKVGLKNVYMRLKILFGDQLDFAIRSVEGEGTAITIRFPAIPAK</sequence>
<evidence type="ECO:0000256" key="2">
    <source>
        <dbReference type="ARBA" id="ARBA00004651"/>
    </source>
</evidence>
<dbReference type="Proteomes" id="UP000502248">
    <property type="component" value="Chromosome"/>
</dbReference>
<feature type="domain" description="HAMP" evidence="16">
    <location>
        <begin position="333"/>
        <end position="386"/>
    </location>
</feature>
<dbReference type="AlphaFoldDB" id="A0A7Z2VRP6"/>
<gene>
    <name evidence="17" type="ORF">HH215_33890</name>
</gene>
<keyword evidence="4" id="KW-1003">Cell membrane</keyword>
<comment type="subcellular location">
    <subcellularLocation>
        <location evidence="2">Cell membrane</location>
        <topology evidence="2">Multi-pass membrane protein</topology>
    </subcellularLocation>
</comment>
<dbReference type="InterPro" id="IPR003660">
    <property type="entry name" value="HAMP_dom"/>
</dbReference>
<evidence type="ECO:0000256" key="5">
    <source>
        <dbReference type="ARBA" id="ARBA00022553"/>
    </source>
</evidence>
<comment type="catalytic activity">
    <reaction evidence="1">
        <text>ATP + protein L-histidine = ADP + protein N-phospho-L-histidine.</text>
        <dbReference type="EC" id="2.7.13.3"/>
    </reaction>
</comment>
<evidence type="ECO:0000259" key="15">
    <source>
        <dbReference type="PROSITE" id="PS50109"/>
    </source>
</evidence>
<dbReference type="InterPro" id="IPR050640">
    <property type="entry name" value="Bact_2-comp_sensor_kinase"/>
</dbReference>
<dbReference type="EMBL" id="CP051680">
    <property type="protein sequence ID" value="QJD87690.1"/>
    <property type="molecule type" value="Genomic_DNA"/>
</dbReference>
<dbReference type="PANTHER" id="PTHR34220">
    <property type="entry name" value="SENSOR HISTIDINE KINASE YPDA"/>
    <property type="match status" value="1"/>
</dbReference>
<dbReference type="Gene3D" id="3.30.565.10">
    <property type="entry name" value="Histidine kinase-like ATPase, C-terminal domain"/>
    <property type="match status" value="1"/>
</dbReference>
<dbReference type="CDD" id="cd18774">
    <property type="entry name" value="PDC2_HK_sensor"/>
    <property type="match status" value="1"/>
</dbReference>
<dbReference type="Gene3D" id="6.10.340.10">
    <property type="match status" value="1"/>
</dbReference>
<evidence type="ECO:0000256" key="4">
    <source>
        <dbReference type="ARBA" id="ARBA00022475"/>
    </source>
</evidence>